<evidence type="ECO:0000313" key="1">
    <source>
        <dbReference type="EMBL" id="RCH43287.1"/>
    </source>
</evidence>
<dbReference type="GeneID" id="69513919"/>
<comment type="caution">
    <text evidence="1">The sequence shown here is derived from an EMBL/GenBank/DDBJ whole genome shotgun (WGS) entry which is preliminary data.</text>
</comment>
<name>A0A367FXW7_9FIRM</name>
<dbReference type="Proteomes" id="UP000253208">
    <property type="component" value="Unassembled WGS sequence"/>
</dbReference>
<reference evidence="1 2" key="1">
    <citation type="submission" date="2018-02" db="EMBL/GenBank/DDBJ databases">
        <title>Complete genome sequencing of Faecalibacterium prausnitzii strains isolated from the human gut.</title>
        <authorList>
            <person name="Fitzgerald B.C."/>
            <person name="Shkoporov A.N."/>
            <person name="Ross P.R."/>
            <person name="Hill C."/>
        </authorList>
    </citation>
    <scope>NUCLEOTIDE SEQUENCE [LARGE SCALE GENOMIC DNA]</scope>
    <source>
        <strain evidence="1 2">APC942/31-1</strain>
    </source>
</reference>
<dbReference type="RefSeq" id="WP_087273338.1">
    <property type="nucleotide sequence ID" value="NZ_PSQG01000015.1"/>
</dbReference>
<gene>
    <name evidence="1" type="ORF">C4886_11420</name>
</gene>
<evidence type="ECO:0000313" key="2">
    <source>
        <dbReference type="Proteomes" id="UP000253208"/>
    </source>
</evidence>
<protein>
    <submittedName>
        <fullName evidence="1">Uncharacterized protein</fullName>
    </submittedName>
</protein>
<sequence>MHYETKSILDKIKGSIILATEEGEQEYANVDAIPENLLDAEMIVSAIEARDSKIVLYLKKNEIVKNDLNADWVKEEVGRTGVEPGFF</sequence>
<accession>A0A367FXW7</accession>
<proteinExistence type="predicted"/>
<dbReference type="EMBL" id="PSQG01000015">
    <property type="protein sequence ID" value="RCH43287.1"/>
    <property type="molecule type" value="Genomic_DNA"/>
</dbReference>
<organism evidence="1 2">
    <name type="scientific">Blautia obeum</name>
    <dbReference type="NCBI Taxonomy" id="40520"/>
    <lineage>
        <taxon>Bacteria</taxon>
        <taxon>Bacillati</taxon>
        <taxon>Bacillota</taxon>
        <taxon>Clostridia</taxon>
        <taxon>Lachnospirales</taxon>
        <taxon>Lachnospiraceae</taxon>
        <taxon>Blautia</taxon>
    </lineage>
</organism>
<dbReference type="AlphaFoldDB" id="A0A367FXW7"/>